<dbReference type="OrthoDB" id="1350766at2759"/>
<dbReference type="AlphaFoldDB" id="A0A0D1ZYR6"/>
<dbReference type="InParanoid" id="A0A0D1ZYR6"/>
<reference evidence="1 2" key="1">
    <citation type="submission" date="2015-01" db="EMBL/GenBank/DDBJ databases">
        <title>The Genome Sequence of Ochroconis gallopava CBS43764.</title>
        <authorList>
            <consortium name="The Broad Institute Genomics Platform"/>
            <person name="Cuomo C."/>
            <person name="de Hoog S."/>
            <person name="Gorbushina A."/>
            <person name="Stielow B."/>
            <person name="Teixiera M."/>
            <person name="Abouelleil A."/>
            <person name="Chapman S.B."/>
            <person name="Priest M."/>
            <person name="Young S.K."/>
            <person name="Wortman J."/>
            <person name="Nusbaum C."/>
            <person name="Birren B."/>
        </authorList>
    </citation>
    <scope>NUCLEOTIDE SEQUENCE [LARGE SCALE GENOMIC DNA]</scope>
    <source>
        <strain evidence="1 2">CBS 43764</strain>
    </source>
</reference>
<dbReference type="GeneID" id="27316710"/>
<name>A0A0D1ZYR6_9PEZI</name>
<dbReference type="Proteomes" id="UP000053259">
    <property type="component" value="Unassembled WGS sequence"/>
</dbReference>
<gene>
    <name evidence="1" type="ORF">PV09_08737</name>
</gene>
<dbReference type="RefSeq" id="XP_016209427.1">
    <property type="nucleotide sequence ID" value="XM_016362687.1"/>
</dbReference>
<evidence type="ECO:0000313" key="1">
    <source>
        <dbReference type="EMBL" id="KIV99557.1"/>
    </source>
</evidence>
<proteinExistence type="predicted"/>
<evidence type="ECO:0000313" key="2">
    <source>
        <dbReference type="Proteomes" id="UP000053259"/>
    </source>
</evidence>
<dbReference type="EMBL" id="KN847575">
    <property type="protein sequence ID" value="KIV99557.1"/>
    <property type="molecule type" value="Genomic_DNA"/>
</dbReference>
<dbReference type="STRING" id="253628.A0A0D1ZYR6"/>
<organism evidence="1 2">
    <name type="scientific">Verruconis gallopava</name>
    <dbReference type="NCBI Taxonomy" id="253628"/>
    <lineage>
        <taxon>Eukaryota</taxon>
        <taxon>Fungi</taxon>
        <taxon>Dikarya</taxon>
        <taxon>Ascomycota</taxon>
        <taxon>Pezizomycotina</taxon>
        <taxon>Dothideomycetes</taxon>
        <taxon>Pleosporomycetidae</taxon>
        <taxon>Venturiales</taxon>
        <taxon>Sympoventuriaceae</taxon>
        <taxon>Verruconis</taxon>
    </lineage>
</organism>
<dbReference type="VEuPathDB" id="FungiDB:PV09_08737"/>
<keyword evidence="2" id="KW-1185">Reference proteome</keyword>
<protein>
    <submittedName>
        <fullName evidence="1">Uncharacterized protein</fullName>
    </submittedName>
</protein>
<dbReference type="HOGENOM" id="CLU_2499608_0_0_1"/>
<sequence>MGEIQAVIIPVGVTVKTSSADKDKLYSTIDEIHKSSWMQTRDDTSKSIVPIFDLSTSMPSILEKMQDDRLSGVKKEHDEHCGVIAD</sequence>
<accession>A0A0D1ZYR6</accession>